<dbReference type="PROSITE" id="PS51257">
    <property type="entry name" value="PROKAR_LIPOPROTEIN"/>
    <property type="match status" value="1"/>
</dbReference>
<feature type="domain" description="DUF2268" evidence="1">
    <location>
        <begin position="126"/>
        <end position="304"/>
    </location>
</feature>
<accession>A0ABW6JYY1</accession>
<evidence type="ECO:0000313" key="3">
    <source>
        <dbReference type="Proteomes" id="UP001601058"/>
    </source>
</evidence>
<comment type="caution">
    <text evidence="2">The sequence shown here is derived from an EMBL/GenBank/DDBJ whole genome shotgun (WGS) entry which is preliminary data.</text>
</comment>
<evidence type="ECO:0000259" key="1">
    <source>
        <dbReference type="Pfam" id="PF10026"/>
    </source>
</evidence>
<dbReference type="GO" id="GO:0006508">
    <property type="term" value="P:proteolysis"/>
    <property type="evidence" value="ECO:0007669"/>
    <property type="project" value="UniProtKB-KW"/>
</dbReference>
<gene>
    <name evidence="2" type="ORF">ACFYKT_04995</name>
</gene>
<dbReference type="Pfam" id="PF10026">
    <property type="entry name" value="DUF2268"/>
    <property type="match status" value="1"/>
</dbReference>
<protein>
    <submittedName>
        <fullName evidence="2">DUF2268 domain-containing putative Zn-dependent protease</fullName>
    </submittedName>
</protein>
<keyword evidence="2" id="KW-0378">Hydrolase</keyword>
<sequence>MKKRLIFIFLIFIIISMITACEAEKNEVRTIPESITDTIENPETGQMYTIVHAYELYDGFLEKRENTPRNEQLDLYKKEIIKPIYDSCFQGAEYLHMVDSLLNELPYNFTELKEIADGISREETNEVIKSALIKSSELLPSEHEQTVCIFPNTKERSSTMIAAGAGKITVLYNRFYTDDVIKAGIAHEYHHSVWTEKHFQKKLNFTVLDNLIFEGKAVFFEKLVYPEITFTQIDPVFYQEHWGEIEMDLDKVDGNRSHQIIMGGGGLPPSYGYSEGYKMVRSYIDLHPEISPLEWTEKSAQEIFTQGKYIQNYR</sequence>
<dbReference type="RefSeq" id="WP_389216316.1">
    <property type="nucleotide sequence ID" value="NZ_JBIACJ010000002.1"/>
</dbReference>
<reference evidence="2 3" key="1">
    <citation type="submission" date="2024-08" db="EMBL/GenBank/DDBJ databases">
        <title>Two novel Cytobacillus novel species.</title>
        <authorList>
            <person name="Liu G."/>
        </authorList>
    </citation>
    <scope>NUCLEOTIDE SEQUENCE [LARGE SCALE GENOMIC DNA]</scope>
    <source>
        <strain evidence="2 3">FJAT-53684</strain>
    </source>
</reference>
<dbReference type="Proteomes" id="UP001601058">
    <property type="component" value="Unassembled WGS sequence"/>
</dbReference>
<dbReference type="InterPro" id="IPR018728">
    <property type="entry name" value="DUF2268"/>
</dbReference>
<organism evidence="2 3">
    <name type="scientific">Cytobacillus mangrovibacter</name>
    <dbReference type="NCBI Taxonomy" id="3299024"/>
    <lineage>
        <taxon>Bacteria</taxon>
        <taxon>Bacillati</taxon>
        <taxon>Bacillota</taxon>
        <taxon>Bacilli</taxon>
        <taxon>Bacillales</taxon>
        <taxon>Bacillaceae</taxon>
        <taxon>Cytobacillus</taxon>
    </lineage>
</organism>
<name>A0ABW6JYY1_9BACI</name>
<proteinExistence type="predicted"/>
<keyword evidence="3" id="KW-1185">Reference proteome</keyword>
<dbReference type="EMBL" id="JBIACJ010000002">
    <property type="protein sequence ID" value="MFE8695717.1"/>
    <property type="molecule type" value="Genomic_DNA"/>
</dbReference>
<keyword evidence="2" id="KW-0645">Protease</keyword>
<evidence type="ECO:0000313" key="2">
    <source>
        <dbReference type="EMBL" id="MFE8695717.1"/>
    </source>
</evidence>
<dbReference type="GO" id="GO:0008233">
    <property type="term" value="F:peptidase activity"/>
    <property type="evidence" value="ECO:0007669"/>
    <property type="project" value="UniProtKB-KW"/>
</dbReference>